<feature type="transmembrane region" description="Helical" evidence="3">
    <location>
        <begin position="410"/>
        <end position="429"/>
    </location>
</feature>
<dbReference type="EMBL" id="JBHDIY010000002">
    <property type="protein sequence ID" value="MFL4470682.1"/>
    <property type="molecule type" value="Genomic_DNA"/>
</dbReference>
<name>A0ABW8UYD2_9RHOB</name>
<evidence type="ECO:0000256" key="1">
    <source>
        <dbReference type="ARBA" id="ARBA00023098"/>
    </source>
</evidence>
<dbReference type="Gene3D" id="3.40.1090.10">
    <property type="entry name" value="Cytosolic phospholipase A2 catalytic domain"/>
    <property type="match status" value="1"/>
</dbReference>
<gene>
    <name evidence="5" type="ORF">ACERZ8_12610</name>
</gene>
<evidence type="ECO:0000256" key="2">
    <source>
        <dbReference type="SAM" id="MobiDB-lite"/>
    </source>
</evidence>
<keyword evidence="3" id="KW-1133">Transmembrane helix</keyword>
<comment type="caution">
    <text evidence="5">The sequence shown here is derived from an EMBL/GenBank/DDBJ whole genome shotgun (WGS) entry which is preliminary data.</text>
</comment>
<keyword evidence="3" id="KW-0472">Membrane</keyword>
<keyword evidence="1" id="KW-0443">Lipid metabolism</keyword>
<evidence type="ECO:0000313" key="5">
    <source>
        <dbReference type="EMBL" id="MFL4470682.1"/>
    </source>
</evidence>
<evidence type="ECO:0000259" key="4">
    <source>
        <dbReference type="Pfam" id="PF01734"/>
    </source>
</evidence>
<keyword evidence="3" id="KW-0812">Transmembrane</keyword>
<reference evidence="5 6" key="1">
    <citation type="submission" date="2024-08" db="EMBL/GenBank/DDBJ databases">
        <title>Tateyamaria sp. nov., isolated from marine algae.</title>
        <authorList>
            <person name="Choi B.J."/>
            <person name="Kim J.M."/>
            <person name="Lee J.K."/>
            <person name="Choi D.G."/>
            <person name="Bayburt H."/>
            <person name="Baek J.H."/>
            <person name="Han D.M."/>
            <person name="Jeon C.O."/>
        </authorList>
    </citation>
    <scope>NUCLEOTIDE SEQUENCE [LARGE SCALE GENOMIC DNA]</scope>
    <source>
        <strain evidence="5 6">KMU-156</strain>
    </source>
</reference>
<feature type="transmembrane region" description="Helical" evidence="3">
    <location>
        <begin position="473"/>
        <end position="496"/>
    </location>
</feature>
<feature type="transmembrane region" description="Helical" evidence="3">
    <location>
        <begin position="552"/>
        <end position="575"/>
    </location>
</feature>
<dbReference type="PANTHER" id="PTHR10728:SF40">
    <property type="entry name" value="PATATIN FAMILY PROTEIN"/>
    <property type="match status" value="1"/>
</dbReference>
<feature type="transmembrane region" description="Helical" evidence="3">
    <location>
        <begin position="595"/>
        <end position="618"/>
    </location>
</feature>
<dbReference type="InterPro" id="IPR002641">
    <property type="entry name" value="PNPLA_dom"/>
</dbReference>
<feature type="transmembrane region" description="Helical" evidence="3">
    <location>
        <begin position="441"/>
        <end position="461"/>
    </location>
</feature>
<dbReference type="Proteomes" id="UP001627408">
    <property type="component" value="Unassembled WGS sequence"/>
</dbReference>
<evidence type="ECO:0000256" key="3">
    <source>
        <dbReference type="SAM" id="Phobius"/>
    </source>
</evidence>
<feature type="transmembrane region" description="Helical" evidence="3">
    <location>
        <begin position="386"/>
        <end position="404"/>
    </location>
</feature>
<protein>
    <submittedName>
        <fullName evidence="5">Patatin-like phospholipase family protein</fullName>
    </submittedName>
</protein>
<dbReference type="Pfam" id="PF01734">
    <property type="entry name" value="Patatin"/>
    <property type="match status" value="1"/>
</dbReference>
<evidence type="ECO:0000313" key="6">
    <source>
        <dbReference type="Proteomes" id="UP001627408"/>
    </source>
</evidence>
<keyword evidence="6" id="KW-1185">Reference proteome</keyword>
<feature type="transmembrane region" description="Helical" evidence="3">
    <location>
        <begin position="319"/>
        <end position="344"/>
    </location>
</feature>
<dbReference type="RefSeq" id="WP_407592529.1">
    <property type="nucleotide sequence ID" value="NZ_JBHDIY010000002.1"/>
</dbReference>
<organism evidence="5 6">
    <name type="scientific">Tateyamaria armeniaca</name>
    <dbReference type="NCBI Taxonomy" id="2518930"/>
    <lineage>
        <taxon>Bacteria</taxon>
        <taxon>Pseudomonadati</taxon>
        <taxon>Pseudomonadota</taxon>
        <taxon>Alphaproteobacteria</taxon>
        <taxon>Rhodobacterales</taxon>
        <taxon>Roseobacteraceae</taxon>
        <taxon>Tateyamaria</taxon>
    </lineage>
</organism>
<feature type="region of interest" description="Disordered" evidence="2">
    <location>
        <begin position="195"/>
        <end position="221"/>
    </location>
</feature>
<dbReference type="SUPFAM" id="SSF52151">
    <property type="entry name" value="FabD/lysophospholipase-like"/>
    <property type="match status" value="1"/>
</dbReference>
<dbReference type="PANTHER" id="PTHR10728">
    <property type="entry name" value="CYTOSOLIC PHOSPHOLIPASE A2"/>
    <property type="match status" value="1"/>
</dbReference>
<feature type="compositionally biased region" description="Polar residues" evidence="2">
    <location>
        <begin position="197"/>
        <end position="209"/>
    </location>
</feature>
<sequence length="1011" mass="110334">MCADTPPEDPTDPDPNTVAAHVYLTEILTRVSTQRLHFSEGDEKGALDSLYELFGLARKVIADNAGCVEFSEKTVAFLNGEFRGFMAKWHRKRLEGELDTRDGAVEFRTALRGIQDEFRDFATVLHRMAYRTDLPVFPADRMTPGFPDAPLVYGIPKDDTIPKEAGDKDPKHIVDRINASETAAIEKRRALYETEAETTTQNPQVGNASKTDDKKTGDEPLELSDVSGLALSGGGIRSASFSLGVAQVLAENEKIMNSIDLMSTVSGGGFTGAFLARRIAESGTKEVANPEGPDTEAVKYLRKRANYLITGNTLKTIGLIFNLLAGMVLNWTAPAALIAVLVSMMHLVDVFEPPTLWVGLVALVFLGIAALTKARVSMSVEWIRDFGIWVCSLVAVGLLAIVLVDFDYVSLVMFSAVSVTLAFLAYAWLPYELGKLRPVVMWVFGLASVFLLGLIVVHWGYVQFVDMVENGGVGASVSIATIAAALPALSRVLPMLGKPWVRMIGNRIVMIIASIAVPVLALMFGYALYYLGTSKGIVVSDWAPDAKVTPGLFVLMCIAGVLVVTALIAAVLPALSRVLPMLDKPKVRGIANRIVMIIASILAPLLALMFGYALYYLGTSKGIVVSDLAPDAKVTPGLFVLMCIAGVLVATALAVININVTGPHWLYREQLAKSFVRLNEDGTLDVPLSDLDPDQRAPYLLLNAVVNLPNSEAIEMRERRGDFFVFSKNWCGSPVTGYRRTANWRRWYQQEIDLATAVATSGAAVAPHMALLSMSSARALLSFLNIRLGFWVRRPDVNQDGPEGTGGRPGAWMLLREMFGFGLDEHRQWLMLTDGAHLENSAIYELLRRRCKFIVAVDASAEAAGGFSTILTVVRHAAVDFGVRIHTDLKELRADPDTGMSRAHGVLCEIDYPAVDGKLEGKGLLLIIKLSMTGNESELINAYRHAYPAFPNVSTADQFFDEHQFEAFRELGVHAAKSLLKPALVGEGRDVDSVGDWLTRLYQRIPPERDG</sequence>
<accession>A0ABW8UYD2</accession>
<feature type="transmembrane region" description="Helical" evidence="3">
    <location>
        <begin position="356"/>
        <end position="374"/>
    </location>
</feature>
<dbReference type="InterPro" id="IPR016035">
    <property type="entry name" value="Acyl_Trfase/lysoPLipase"/>
</dbReference>
<proteinExistence type="predicted"/>
<feature type="domain" description="PNPLA" evidence="4">
    <location>
        <begin position="229"/>
        <end position="327"/>
    </location>
</feature>
<feature type="transmembrane region" description="Helical" evidence="3">
    <location>
        <begin position="508"/>
        <end position="532"/>
    </location>
</feature>
<feature type="transmembrane region" description="Helical" evidence="3">
    <location>
        <begin position="638"/>
        <end position="660"/>
    </location>
</feature>